<dbReference type="EMBL" id="DPIY01000004">
    <property type="protein sequence ID" value="HCT56143.1"/>
    <property type="molecule type" value="Genomic_DNA"/>
</dbReference>
<sequence length="281" mass="29709">MRHPLVALLAGALAIMAACTTAADKPAAIDSSHAAAPADTDDFGAPLPTDARFAARVVSLNPAATEIIFAIGADSALVGRSRWDEFPKEVERIMPVGDGIRPSIETVLSVQPTLVILYATADNRSAAEALTRAGVKTVALRADRIAGFYALTQRLGVMLGATTRADVVVDSVRRTIERVRALTATIPERPTVVWPVWESPPMVIGGGSYLDELLTIAGARNVFHDDSTASPSVSIEEIARRAPALVITGSTRVAALKEATSWRAVPAVREGHFVVVDQDVT</sequence>
<dbReference type="InterPro" id="IPR002491">
    <property type="entry name" value="ABC_transptr_periplasmic_BD"/>
</dbReference>
<reference evidence="4 5" key="1">
    <citation type="journal article" date="2018" name="Nat. Biotechnol.">
        <title>A standardized bacterial taxonomy based on genome phylogeny substantially revises the tree of life.</title>
        <authorList>
            <person name="Parks D.H."/>
            <person name="Chuvochina M."/>
            <person name="Waite D.W."/>
            <person name="Rinke C."/>
            <person name="Skarshewski A."/>
            <person name="Chaumeil P.A."/>
            <person name="Hugenholtz P."/>
        </authorList>
    </citation>
    <scope>NUCLEOTIDE SEQUENCE [LARGE SCALE GENOMIC DNA]</scope>
    <source>
        <strain evidence="4">UBA8844</strain>
    </source>
</reference>
<dbReference type="NCBIfam" id="NF038402">
    <property type="entry name" value="TroA_like"/>
    <property type="match status" value="1"/>
</dbReference>
<gene>
    <name evidence="4" type="ORF">DGD08_02910</name>
</gene>
<dbReference type="AlphaFoldDB" id="A0A3D4V4V0"/>
<organism evidence="4 5">
    <name type="scientific">Gemmatimonas aurantiaca</name>
    <dbReference type="NCBI Taxonomy" id="173480"/>
    <lineage>
        <taxon>Bacteria</taxon>
        <taxon>Pseudomonadati</taxon>
        <taxon>Gemmatimonadota</taxon>
        <taxon>Gemmatimonadia</taxon>
        <taxon>Gemmatimonadales</taxon>
        <taxon>Gemmatimonadaceae</taxon>
        <taxon>Gemmatimonas</taxon>
    </lineage>
</organism>
<dbReference type="PANTHER" id="PTHR30535">
    <property type="entry name" value="VITAMIN B12-BINDING PROTEIN"/>
    <property type="match status" value="1"/>
</dbReference>
<dbReference type="SUPFAM" id="SSF53807">
    <property type="entry name" value="Helical backbone' metal receptor"/>
    <property type="match status" value="1"/>
</dbReference>
<feature type="domain" description="Fe/B12 periplasmic-binding" evidence="3">
    <location>
        <begin position="56"/>
        <end position="281"/>
    </location>
</feature>
<evidence type="ECO:0000259" key="3">
    <source>
        <dbReference type="PROSITE" id="PS50983"/>
    </source>
</evidence>
<feature type="signal peptide" evidence="2">
    <location>
        <begin position="1"/>
        <end position="22"/>
    </location>
</feature>
<comment type="caution">
    <text evidence="4">The sequence shown here is derived from an EMBL/GenBank/DDBJ whole genome shotgun (WGS) entry which is preliminary data.</text>
</comment>
<keyword evidence="1 2" id="KW-0732">Signal</keyword>
<dbReference type="PANTHER" id="PTHR30535:SF34">
    <property type="entry name" value="MOLYBDATE-BINDING PROTEIN MOLA"/>
    <property type="match status" value="1"/>
</dbReference>
<dbReference type="PROSITE" id="PS50983">
    <property type="entry name" value="FE_B12_PBP"/>
    <property type="match status" value="1"/>
</dbReference>
<evidence type="ECO:0000313" key="4">
    <source>
        <dbReference type="EMBL" id="HCT56143.1"/>
    </source>
</evidence>
<dbReference type="GO" id="GO:0071281">
    <property type="term" value="P:cellular response to iron ion"/>
    <property type="evidence" value="ECO:0007669"/>
    <property type="project" value="TreeGrafter"/>
</dbReference>
<name>A0A3D4V4V0_9BACT</name>
<dbReference type="InterPro" id="IPR050902">
    <property type="entry name" value="ABC_Transporter_SBP"/>
</dbReference>
<dbReference type="Proteomes" id="UP000264071">
    <property type="component" value="Unassembled WGS sequence"/>
</dbReference>
<protein>
    <recommendedName>
        <fullName evidence="3">Fe/B12 periplasmic-binding domain-containing protein</fullName>
    </recommendedName>
</protein>
<evidence type="ECO:0000256" key="1">
    <source>
        <dbReference type="ARBA" id="ARBA00022729"/>
    </source>
</evidence>
<evidence type="ECO:0000256" key="2">
    <source>
        <dbReference type="SAM" id="SignalP"/>
    </source>
</evidence>
<dbReference type="Gene3D" id="3.40.50.1980">
    <property type="entry name" value="Nitrogenase molybdenum iron protein domain"/>
    <property type="match status" value="2"/>
</dbReference>
<feature type="chain" id="PRO_5017563581" description="Fe/B12 periplasmic-binding domain-containing protein" evidence="2">
    <location>
        <begin position="23"/>
        <end position="281"/>
    </location>
</feature>
<accession>A0A3D4V4V0</accession>
<dbReference type="Pfam" id="PF01497">
    <property type="entry name" value="Peripla_BP_2"/>
    <property type="match status" value="1"/>
</dbReference>
<evidence type="ECO:0000313" key="5">
    <source>
        <dbReference type="Proteomes" id="UP000264071"/>
    </source>
</evidence>
<proteinExistence type="predicted"/>
<dbReference type="InterPro" id="IPR054828">
    <property type="entry name" value="Vit_B12_bind_prot"/>
</dbReference>
<dbReference type="PROSITE" id="PS51257">
    <property type="entry name" value="PROKAR_LIPOPROTEIN"/>
    <property type="match status" value="1"/>
</dbReference>
<feature type="non-terminal residue" evidence="4">
    <location>
        <position position="281"/>
    </location>
</feature>